<protein>
    <submittedName>
        <fullName evidence="2">Uncharacterized protein</fullName>
    </submittedName>
</protein>
<name>A0A5C7GKL4_9FLAO</name>
<comment type="caution">
    <text evidence="2">The sequence shown here is derived from an EMBL/GenBank/DDBJ whole genome shotgun (WGS) entry which is preliminary data.</text>
</comment>
<keyword evidence="3" id="KW-1185">Reference proteome</keyword>
<evidence type="ECO:0000313" key="3">
    <source>
        <dbReference type="Proteomes" id="UP000321080"/>
    </source>
</evidence>
<keyword evidence="1" id="KW-1133">Transmembrane helix</keyword>
<gene>
    <name evidence="2" type="ORF">FUA22_01885</name>
</gene>
<sequence length="94" mass="9842">MTLNANNISTIFIKRKGRVWRSALTGMTISAAAGAIINEADNSWLDTGSVVVGFGVAGGAIGALIGTGSMKFEIHGNKDTLKNLGLEAYAIFKR</sequence>
<keyword evidence="1" id="KW-0472">Membrane</keyword>
<organism evidence="2 3">
    <name type="scientific">Seonamhaeicola maritimus</name>
    <dbReference type="NCBI Taxonomy" id="2591822"/>
    <lineage>
        <taxon>Bacteria</taxon>
        <taxon>Pseudomonadati</taxon>
        <taxon>Bacteroidota</taxon>
        <taxon>Flavobacteriia</taxon>
        <taxon>Flavobacteriales</taxon>
        <taxon>Flavobacteriaceae</taxon>
    </lineage>
</organism>
<dbReference type="AlphaFoldDB" id="A0A5C7GKL4"/>
<keyword evidence="1" id="KW-0812">Transmembrane</keyword>
<evidence type="ECO:0000256" key="1">
    <source>
        <dbReference type="SAM" id="Phobius"/>
    </source>
</evidence>
<dbReference type="RefSeq" id="WP_147766022.1">
    <property type="nucleotide sequence ID" value="NZ_VRKQ01000008.1"/>
</dbReference>
<evidence type="ECO:0000313" key="2">
    <source>
        <dbReference type="EMBL" id="TXG38657.1"/>
    </source>
</evidence>
<accession>A0A5C7GKL4</accession>
<dbReference type="EMBL" id="VRKQ01000008">
    <property type="protein sequence ID" value="TXG38657.1"/>
    <property type="molecule type" value="Genomic_DNA"/>
</dbReference>
<reference evidence="2 3" key="1">
    <citation type="submission" date="2019-08" db="EMBL/GenBank/DDBJ databases">
        <title>Seonamhaeicola sediminis sp. nov., isolated from marine sediment.</title>
        <authorList>
            <person name="Cao W.R."/>
        </authorList>
    </citation>
    <scope>NUCLEOTIDE SEQUENCE [LARGE SCALE GENOMIC DNA]</scope>
    <source>
        <strain evidence="2 3">1505</strain>
    </source>
</reference>
<feature type="transmembrane region" description="Helical" evidence="1">
    <location>
        <begin position="19"/>
        <end position="37"/>
    </location>
</feature>
<feature type="transmembrane region" description="Helical" evidence="1">
    <location>
        <begin position="49"/>
        <end position="68"/>
    </location>
</feature>
<proteinExistence type="predicted"/>
<dbReference type="Proteomes" id="UP000321080">
    <property type="component" value="Unassembled WGS sequence"/>
</dbReference>